<gene>
    <name evidence="3" type="primary">U6500H03910</name>
    <name evidence="3" type="ORF">SEUBUCD650_0H03910</name>
</gene>
<protein>
    <recommendedName>
        <fullName evidence="2">Calponin-homology (CH) domain-containing protein</fullName>
    </recommendedName>
</protein>
<feature type="compositionally biased region" description="Basic residues" evidence="1">
    <location>
        <begin position="170"/>
        <end position="182"/>
    </location>
</feature>
<reference evidence="3" key="1">
    <citation type="submission" date="2022-08" db="EMBL/GenBank/DDBJ databases">
        <authorList>
            <person name="Byrne P K."/>
        </authorList>
    </citation>
    <scope>NUCLEOTIDE SEQUENCE</scope>
    <source>
        <strain evidence="3">UCD650</strain>
    </source>
</reference>
<feature type="region of interest" description="Disordered" evidence="1">
    <location>
        <begin position="157"/>
        <end position="182"/>
    </location>
</feature>
<proteinExistence type="predicted"/>
<evidence type="ECO:0000259" key="2">
    <source>
        <dbReference type="PROSITE" id="PS50021"/>
    </source>
</evidence>
<dbReference type="PANTHER" id="PTHR47385:SF14">
    <property type="entry name" value="TRANSGELIN"/>
    <property type="match status" value="1"/>
</dbReference>
<dbReference type="Proteomes" id="UP001152964">
    <property type="component" value="Chromosome 8"/>
</dbReference>
<name>A0ABN8VU34_SACEU</name>
<sequence length="216" mass="24629">MKGRYFNGGRTTKNLPMSYDKKADVTSLDEDLRQLRQSKFLPEAIQHIKKWIFESVLTETAPPEQLLQCLKDGTVLCKLANILYEADTKEANHINLKSSKMPFVQMDQISQFLSFARAYGVPEDELFQTVDLYEDKDPAIVYQTLKSLSRYANKKHPDRFPVLGPQLSTKKPRPPVKSKPHHLQCSTGWSTFEYGYMKGASQGSEGVVLGQRRDIV</sequence>
<feature type="domain" description="Calponin-homology (CH)" evidence="2">
    <location>
        <begin position="42"/>
        <end position="152"/>
    </location>
</feature>
<keyword evidence="4" id="KW-1185">Reference proteome</keyword>
<dbReference type="PANTHER" id="PTHR47385">
    <property type="entry name" value="CALPONIN"/>
    <property type="match status" value="1"/>
</dbReference>
<dbReference type="EMBL" id="OX291498">
    <property type="protein sequence ID" value="CAI2033589.1"/>
    <property type="molecule type" value="Genomic_DNA"/>
</dbReference>
<dbReference type="PRINTS" id="PR00888">
    <property type="entry name" value="SM22CALPONIN"/>
</dbReference>
<evidence type="ECO:0000256" key="1">
    <source>
        <dbReference type="SAM" id="MobiDB-lite"/>
    </source>
</evidence>
<dbReference type="InterPro" id="IPR003096">
    <property type="entry name" value="SM22_calponin"/>
</dbReference>
<dbReference type="Pfam" id="PF00307">
    <property type="entry name" value="CH"/>
    <property type="match status" value="1"/>
</dbReference>
<evidence type="ECO:0000313" key="4">
    <source>
        <dbReference type="Proteomes" id="UP001152964"/>
    </source>
</evidence>
<accession>A0ABN8VU34</accession>
<organism evidence="3 4">
    <name type="scientific">Saccharomyces eubayanus</name>
    <name type="common">Yeast</name>
    <dbReference type="NCBI Taxonomy" id="1080349"/>
    <lineage>
        <taxon>Eukaryota</taxon>
        <taxon>Fungi</taxon>
        <taxon>Dikarya</taxon>
        <taxon>Ascomycota</taxon>
        <taxon>Saccharomycotina</taxon>
        <taxon>Saccharomycetes</taxon>
        <taxon>Saccharomycetales</taxon>
        <taxon>Saccharomycetaceae</taxon>
        <taxon>Saccharomyces</taxon>
    </lineage>
</organism>
<dbReference type="PROSITE" id="PS50021">
    <property type="entry name" value="CH"/>
    <property type="match status" value="1"/>
</dbReference>
<dbReference type="SUPFAM" id="SSF47576">
    <property type="entry name" value="Calponin-homology domain, CH-domain"/>
    <property type="match status" value="1"/>
</dbReference>
<evidence type="ECO:0000313" key="3">
    <source>
        <dbReference type="EMBL" id="CAI2033589.1"/>
    </source>
</evidence>
<dbReference type="InterPro" id="IPR050606">
    <property type="entry name" value="Calponin-like"/>
</dbReference>
<dbReference type="InterPro" id="IPR001715">
    <property type="entry name" value="CH_dom"/>
</dbReference>
<dbReference type="SMART" id="SM00033">
    <property type="entry name" value="CH"/>
    <property type="match status" value="1"/>
</dbReference>
<dbReference type="InterPro" id="IPR036872">
    <property type="entry name" value="CH_dom_sf"/>
</dbReference>
<dbReference type="Gene3D" id="1.10.418.10">
    <property type="entry name" value="Calponin-like domain"/>
    <property type="match status" value="1"/>
</dbReference>